<gene>
    <name evidence="2" type="ORF">NDK43_27505</name>
</gene>
<proteinExistence type="predicted"/>
<dbReference type="InterPro" id="IPR042204">
    <property type="entry name" value="2Fe-2S-bd_N"/>
</dbReference>
<organism evidence="2 3">
    <name type="scientific">Neobacillus pocheonensis</name>
    <dbReference type="NCBI Taxonomy" id="363869"/>
    <lineage>
        <taxon>Bacteria</taxon>
        <taxon>Bacillati</taxon>
        <taxon>Bacillota</taxon>
        <taxon>Bacilli</taxon>
        <taxon>Bacillales</taxon>
        <taxon>Bacillaceae</taxon>
        <taxon>Neobacillus</taxon>
    </lineage>
</organism>
<keyword evidence="1" id="KW-0560">Oxidoreductase</keyword>
<keyword evidence="3" id="KW-1185">Reference proteome</keyword>
<protein>
    <submittedName>
        <fullName evidence="2">(2Fe-2S)-binding protein</fullName>
    </submittedName>
</protein>
<accession>A0ABT0WJX7</accession>
<comment type="caution">
    <text evidence="2">The sequence shown here is derived from an EMBL/GenBank/DDBJ whole genome shotgun (WGS) entry which is preliminary data.</text>
</comment>
<dbReference type="EMBL" id="JAMQCR010000002">
    <property type="protein sequence ID" value="MCM2535402.1"/>
    <property type="molecule type" value="Genomic_DNA"/>
</dbReference>
<evidence type="ECO:0000313" key="2">
    <source>
        <dbReference type="EMBL" id="MCM2535402.1"/>
    </source>
</evidence>
<evidence type="ECO:0000256" key="1">
    <source>
        <dbReference type="ARBA" id="ARBA00023002"/>
    </source>
</evidence>
<name>A0ABT0WJX7_9BACI</name>
<dbReference type="Pfam" id="PF13510">
    <property type="entry name" value="Fer2_4"/>
    <property type="match status" value="1"/>
</dbReference>
<evidence type="ECO:0000313" key="3">
    <source>
        <dbReference type="Proteomes" id="UP001523262"/>
    </source>
</evidence>
<sequence length="73" mass="8394">MRIQHPLLPSRSKKTISFSFNHKMYQAREGDTIAIALWANGVKTLRYSEKNHEPRGMYCGIGSVMNVESIIRK</sequence>
<dbReference type="Gene3D" id="3.10.20.440">
    <property type="entry name" value="2Fe-2S iron-sulphur cluster binding domain, sarcosine oxidase, alpha subunit, N-terminal domain"/>
    <property type="match status" value="1"/>
</dbReference>
<reference evidence="2 3" key="1">
    <citation type="submission" date="2022-06" db="EMBL/GenBank/DDBJ databases">
        <authorList>
            <person name="Jeon C.O."/>
        </authorList>
    </citation>
    <scope>NUCLEOTIDE SEQUENCE [LARGE SCALE GENOMIC DNA]</scope>
    <source>
        <strain evidence="2 3">KCTC 13943</strain>
    </source>
</reference>
<dbReference type="Proteomes" id="UP001523262">
    <property type="component" value="Unassembled WGS sequence"/>
</dbReference>